<feature type="transmembrane region" description="Helical" evidence="1">
    <location>
        <begin position="366"/>
        <end position="383"/>
    </location>
</feature>
<feature type="transmembrane region" description="Helical" evidence="1">
    <location>
        <begin position="162"/>
        <end position="178"/>
    </location>
</feature>
<organism evidence="2 3">
    <name type="scientific">Cyclobacterium qasimii</name>
    <dbReference type="NCBI Taxonomy" id="1350429"/>
    <lineage>
        <taxon>Bacteria</taxon>
        <taxon>Pseudomonadati</taxon>
        <taxon>Bacteroidota</taxon>
        <taxon>Cytophagia</taxon>
        <taxon>Cytophagales</taxon>
        <taxon>Cyclobacteriaceae</taxon>
        <taxon>Cyclobacterium</taxon>
    </lineage>
</organism>
<keyword evidence="1" id="KW-0472">Membrane</keyword>
<protein>
    <recommendedName>
        <fullName evidence="4">Glycosyltransferase RgtA/B/C/D-like domain-containing protein</fullName>
    </recommendedName>
</protein>
<dbReference type="EMBL" id="BJYV01000001">
    <property type="protein sequence ID" value="GEO19540.1"/>
    <property type="molecule type" value="Genomic_DNA"/>
</dbReference>
<feature type="transmembrane region" description="Helical" evidence="1">
    <location>
        <begin position="75"/>
        <end position="92"/>
    </location>
</feature>
<keyword evidence="3" id="KW-1185">Reference proteome</keyword>
<proteinExistence type="predicted"/>
<feature type="transmembrane region" description="Helical" evidence="1">
    <location>
        <begin position="104"/>
        <end position="125"/>
    </location>
</feature>
<feature type="transmembrane region" description="Helical" evidence="1">
    <location>
        <begin position="224"/>
        <end position="249"/>
    </location>
</feature>
<dbReference type="RefSeq" id="WP_146946854.1">
    <property type="nucleotide sequence ID" value="NZ_BJYV01000001.1"/>
</dbReference>
<reference evidence="2 3" key="1">
    <citation type="submission" date="2019-07" db="EMBL/GenBank/DDBJ databases">
        <title>Whole genome shotgun sequence of Cyclobacterium qasimii NBRC 106168.</title>
        <authorList>
            <person name="Hosoyama A."/>
            <person name="Uohara A."/>
            <person name="Ohji S."/>
            <person name="Ichikawa N."/>
        </authorList>
    </citation>
    <scope>NUCLEOTIDE SEQUENCE [LARGE SCALE GENOMIC DNA]</scope>
    <source>
        <strain evidence="2 3">NBRC 106168</strain>
    </source>
</reference>
<evidence type="ECO:0000256" key="1">
    <source>
        <dbReference type="SAM" id="Phobius"/>
    </source>
</evidence>
<comment type="caution">
    <text evidence="2">The sequence shown here is derived from an EMBL/GenBank/DDBJ whole genome shotgun (WGS) entry which is preliminary data.</text>
</comment>
<name>A0A512C5V4_9BACT</name>
<keyword evidence="1" id="KW-1133">Transmembrane helix</keyword>
<dbReference type="AlphaFoldDB" id="A0A512C5V4"/>
<dbReference type="Proteomes" id="UP000321301">
    <property type="component" value="Unassembled WGS sequence"/>
</dbReference>
<keyword evidence="1" id="KW-0812">Transmembrane</keyword>
<feature type="transmembrane region" description="Helical" evidence="1">
    <location>
        <begin position="35"/>
        <end position="55"/>
    </location>
</feature>
<evidence type="ECO:0000313" key="3">
    <source>
        <dbReference type="Proteomes" id="UP000321301"/>
    </source>
</evidence>
<gene>
    <name evidence="2" type="ORF">CQA01_00740</name>
</gene>
<evidence type="ECO:0000313" key="2">
    <source>
        <dbReference type="EMBL" id="GEO19540.1"/>
    </source>
</evidence>
<feature type="transmembrane region" description="Helical" evidence="1">
    <location>
        <begin position="6"/>
        <end position="23"/>
    </location>
</feature>
<feature type="transmembrane region" description="Helical" evidence="1">
    <location>
        <begin position="184"/>
        <end position="212"/>
    </location>
</feature>
<feature type="transmembrane region" description="Helical" evidence="1">
    <location>
        <begin position="334"/>
        <end position="354"/>
    </location>
</feature>
<accession>A0A512C5V4</accession>
<evidence type="ECO:0008006" key="4">
    <source>
        <dbReference type="Google" id="ProtNLM"/>
    </source>
</evidence>
<sequence length="389" mass="45243">MVQDIAFIGFLLIAFFLINKKWAKSRAYSALQVKWLFALWVYHLAICLVFYRYIIIYGGDSWRYWNIPLIGEGTSYHWLNYFGTGTYFMYWINYPLSQIAGLGYLSGTLLYGSLSYIGFLLAFDLLNSTFAKSTKKYIPHVALLILFLPNVHFWTAGVGKEAMLWLGLMLVLLGVQQFPNKIIFIGIGLLLTLMVRPIQGLVLTISALMVLPFHKTLIPYRKKIIPIAIFLIFSIFAYRFILGSLVYGFNLKWIGDILEWQNQYLASFGGASSINMNDYNWVEKFSTILFRPFIWEVKDFWTFAAGVENIFILAFSILGFWSLYQLKFQFKIPLYLWTVLVYGILLSFLFSLTLNNLGIIMRMKSIYFPFFSIIALHLYYEVAKVKLEK</sequence>
<feature type="transmembrane region" description="Helical" evidence="1">
    <location>
        <begin position="300"/>
        <end position="322"/>
    </location>
</feature>